<dbReference type="EMBL" id="CAJVPT010066518">
    <property type="protein sequence ID" value="CAG8773538.1"/>
    <property type="molecule type" value="Genomic_DNA"/>
</dbReference>
<dbReference type="Proteomes" id="UP000789525">
    <property type="component" value="Unassembled WGS sequence"/>
</dbReference>
<evidence type="ECO:0000313" key="2">
    <source>
        <dbReference type="Proteomes" id="UP000789525"/>
    </source>
</evidence>
<evidence type="ECO:0000313" key="1">
    <source>
        <dbReference type="EMBL" id="CAG8773538.1"/>
    </source>
</evidence>
<comment type="caution">
    <text evidence="1">The sequence shown here is derived from an EMBL/GenBank/DDBJ whole genome shotgun (WGS) entry which is preliminary data.</text>
</comment>
<gene>
    <name evidence="1" type="ORF">ACOLOM_LOCUS13952</name>
</gene>
<accession>A0ACA9R1U4</accession>
<protein>
    <submittedName>
        <fullName evidence="1">17079_t:CDS:1</fullName>
    </submittedName>
</protein>
<sequence>LQRRLNEETKAWMRIDLTKVDKKVDVRWRAIRIPVPPRLDDSESYSEFSTHSHSRTNSWEEDVEALGGAGLARSDSMGRQSMFEGEEVVERRV</sequence>
<keyword evidence="2" id="KW-1185">Reference proteome</keyword>
<name>A0ACA9R1U4_9GLOM</name>
<proteinExistence type="predicted"/>
<feature type="non-terminal residue" evidence="1">
    <location>
        <position position="1"/>
    </location>
</feature>
<organism evidence="1 2">
    <name type="scientific">Acaulospora colombiana</name>
    <dbReference type="NCBI Taxonomy" id="27376"/>
    <lineage>
        <taxon>Eukaryota</taxon>
        <taxon>Fungi</taxon>
        <taxon>Fungi incertae sedis</taxon>
        <taxon>Mucoromycota</taxon>
        <taxon>Glomeromycotina</taxon>
        <taxon>Glomeromycetes</taxon>
        <taxon>Diversisporales</taxon>
        <taxon>Acaulosporaceae</taxon>
        <taxon>Acaulospora</taxon>
    </lineage>
</organism>
<reference evidence="1" key="1">
    <citation type="submission" date="2021-06" db="EMBL/GenBank/DDBJ databases">
        <authorList>
            <person name="Kallberg Y."/>
            <person name="Tangrot J."/>
            <person name="Rosling A."/>
        </authorList>
    </citation>
    <scope>NUCLEOTIDE SEQUENCE</scope>
    <source>
        <strain evidence="1">CL356</strain>
    </source>
</reference>